<feature type="domain" description="PucR C-terminal helix-turn-helix" evidence="1">
    <location>
        <begin position="322"/>
        <end position="378"/>
    </location>
</feature>
<dbReference type="PANTHER" id="PTHR33744">
    <property type="entry name" value="CARBOHYDRATE DIACID REGULATOR"/>
    <property type="match status" value="1"/>
</dbReference>
<dbReference type="EMBL" id="CP045725">
    <property type="protein sequence ID" value="QGF22462.1"/>
    <property type="molecule type" value="Genomic_DNA"/>
</dbReference>
<keyword evidence="4" id="KW-1185">Reference proteome</keyword>
<dbReference type="InterPro" id="IPR051448">
    <property type="entry name" value="CdaR-like_regulators"/>
</dbReference>
<dbReference type="InterPro" id="IPR042070">
    <property type="entry name" value="PucR_C-HTH_sf"/>
</dbReference>
<name>A0A5Q2F664_9ACTN</name>
<evidence type="ECO:0000313" key="4">
    <source>
        <dbReference type="Proteomes" id="UP000386847"/>
    </source>
</evidence>
<dbReference type="InterPro" id="IPR025736">
    <property type="entry name" value="PucR_C-HTH_dom"/>
</dbReference>
<dbReference type="Pfam" id="PF13556">
    <property type="entry name" value="HTH_30"/>
    <property type="match status" value="1"/>
</dbReference>
<dbReference type="InterPro" id="IPR025751">
    <property type="entry name" value="RsbRD_N_dom"/>
</dbReference>
<evidence type="ECO:0000259" key="1">
    <source>
        <dbReference type="Pfam" id="PF13556"/>
    </source>
</evidence>
<evidence type="ECO:0000259" key="2">
    <source>
        <dbReference type="Pfam" id="PF14361"/>
    </source>
</evidence>
<dbReference type="Gene3D" id="1.10.10.2840">
    <property type="entry name" value="PucR C-terminal helix-turn-helix domain"/>
    <property type="match status" value="1"/>
</dbReference>
<gene>
    <name evidence="3" type="ORF">Rai3103_00770</name>
</gene>
<sequence length="387" mass="41858">MTQSPPSDTLEAVLSRLGDSLPELTDETCLRIYRDLASYQRVVEREALESSVARNLRIALNALRVGTAPTSRSLVEADTTAQERHAVGVPVEEIILGFRVSISLIHERFIDLGLSLGLPVDAVITGSRILWDVSDAFTTRVVSTYHDLEVTAALADARRRAAVVHALLEGRWPADPAAYSLDPQTRYAAVRCELPGTVDGEAVRRHLEASGSDGPAHALVVIDDGACIGIVARHPVALNAPGTSGLAVGLGPFVLPEDLPRSTGIAQQALRLARRLGRSGILGLEELGWRLAAATRSDVGRLYADRFLAPVAAEGEFGREMLDAVRAWLQHGRSIPRAAEALTVHVNTARYRLRRYQELTGCDLDDLDDLIGLAWALELGELDDPTL</sequence>
<feature type="domain" description="RsbT co-antagonist protein RsbRD N-terminal" evidence="2">
    <location>
        <begin position="22"/>
        <end position="160"/>
    </location>
</feature>
<reference evidence="3 4" key="1">
    <citation type="submission" date="2019-10" db="EMBL/GenBank/DDBJ databases">
        <title>Genomic analysis of Raineyella sp. CBA3103.</title>
        <authorList>
            <person name="Roh S.W."/>
        </authorList>
    </citation>
    <scope>NUCLEOTIDE SEQUENCE [LARGE SCALE GENOMIC DNA]</scope>
    <source>
        <strain evidence="3 4">CBA3103</strain>
    </source>
</reference>
<protein>
    <submittedName>
        <fullName evidence="3">PucR family transcriptional regulator</fullName>
    </submittedName>
</protein>
<dbReference type="Proteomes" id="UP000386847">
    <property type="component" value="Chromosome"/>
</dbReference>
<organism evidence="3 4">
    <name type="scientific">Raineyella fluvialis</name>
    <dbReference type="NCBI Taxonomy" id="2662261"/>
    <lineage>
        <taxon>Bacteria</taxon>
        <taxon>Bacillati</taxon>
        <taxon>Actinomycetota</taxon>
        <taxon>Actinomycetes</taxon>
        <taxon>Propionibacteriales</taxon>
        <taxon>Propionibacteriaceae</taxon>
        <taxon>Raineyella</taxon>
    </lineage>
</organism>
<dbReference type="KEGG" id="rain:Rai3103_00770"/>
<dbReference type="Pfam" id="PF14361">
    <property type="entry name" value="RsbRD_N"/>
    <property type="match status" value="1"/>
</dbReference>
<accession>A0A5Q2F664</accession>
<evidence type="ECO:0000313" key="3">
    <source>
        <dbReference type="EMBL" id="QGF22462.1"/>
    </source>
</evidence>
<proteinExistence type="predicted"/>
<dbReference type="AlphaFoldDB" id="A0A5Q2F664"/>
<dbReference type="PANTHER" id="PTHR33744:SF7">
    <property type="entry name" value="PUCR FAMILY TRANSCRIPTIONAL REGULATOR"/>
    <property type="match status" value="1"/>
</dbReference>
<dbReference type="RefSeq" id="WP_153570972.1">
    <property type="nucleotide sequence ID" value="NZ_CP045725.1"/>
</dbReference>